<dbReference type="Gene3D" id="2.30.42.10">
    <property type="match status" value="1"/>
</dbReference>
<gene>
    <name evidence="1" type="ORF">BFLFYP10_01177</name>
</gene>
<dbReference type="SUPFAM" id="SSF50156">
    <property type="entry name" value="PDZ domain-like"/>
    <property type="match status" value="1"/>
</dbReference>
<proteinExistence type="predicted"/>
<evidence type="ECO:0000313" key="1">
    <source>
        <dbReference type="EMBL" id="VYT01571.1"/>
    </source>
</evidence>
<organism evidence="1">
    <name type="scientific">Bacteroides faecis</name>
    <dbReference type="NCBI Taxonomy" id="674529"/>
    <lineage>
        <taxon>Bacteria</taxon>
        <taxon>Pseudomonadati</taxon>
        <taxon>Bacteroidota</taxon>
        <taxon>Bacteroidia</taxon>
        <taxon>Bacteroidales</taxon>
        <taxon>Bacteroidaceae</taxon>
        <taxon>Bacteroides</taxon>
    </lineage>
</organism>
<dbReference type="EMBL" id="CACRSZ010000033">
    <property type="protein sequence ID" value="VYT01571.1"/>
    <property type="molecule type" value="Genomic_DNA"/>
</dbReference>
<dbReference type="AlphaFoldDB" id="A0A6N2TC25"/>
<protein>
    <submittedName>
        <fullName evidence="1">Uncharacterized protein</fullName>
    </submittedName>
</protein>
<reference evidence="1" key="1">
    <citation type="submission" date="2019-11" db="EMBL/GenBank/DDBJ databases">
        <authorList>
            <person name="Feng L."/>
        </authorList>
    </citation>
    <scope>NUCLEOTIDE SEQUENCE</scope>
    <source>
        <strain evidence="1">BfaecisLFYP10</strain>
    </source>
</reference>
<dbReference type="InterPro" id="IPR036034">
    <property type="entry name" value="PDZ_sf"/>
</dbReference>
<name>A0A6N2TC25_9BACE</name>
<sequence>MVITTYFPLKQVQKDDTDAHSTSGILHFVDYQHYNLTLPDTSQAFEIGFENIPQNGFGVYSPRLKRKAEKPELSELLVSDSSNTNQTYLWEKAEVRLVSGLGDRSAYGLPDEKGCIVLKMDNAVNMQDAGLKENDVIYAIYGEDIDSVETLMRLTNKYKWKKTLLLECFRNQQKLKISLVLD</sequence>
<accession>A0A6N2TC25</accession>